<dbReference type="EMBL" id="QSKF01000020">
    <property type="protein sequence ID" value="RHE36555.1"/>
    <property type="molecule type" value="Genomic_DNA"/>
</dbReference>
<evidence type="ECO:0000313" key="11">
    <source>
        <dbReference type="Proteomes" id="UP000283745"/>
    </source>
</evidence>
<dbReference type="PANTHER" id="PTHR43394">
    <property type="entry name" value="ATP-DEPENDENT PERMEASE MDL1, MITOCHONDRIAL"/>
    <property type="match status" value="1"/>
</dbReference>
<keyword evidence="4 10" id="KW-0067">ATP-binding</keyword>
<dbReference type="PROSITE" id="PS00211">
    <property type="entry name" value="ABC_TRANSPORTER_1"/>
    <property type="match status" value="1"/>
</dbReference>
<dbReference type="Pfam" id="PF00005">
    <property type="entry name" value="ABC_tran"/>
    <property type="match status" value="1"/>
</dbReference>
<dbReference type="AlphaFoldDB" id="A0A414J0B6"/>
<comment type="subcellular location">
    <subcellularLocation>
        <location evidence="1">Cell membrane</location>
        <topology evidence="1">Multi-pass membrane protein</topology>
    </subcellularLocation>
</comment>
<proteinExistence type="predicted"/>
<evidence type="ECO:0000256" key="7">
    <source>
        <dbReference type="SAM" id="Phobius"/>
    </source>
</evidence>
<feature type="domain" description="ABC transmembrane type-1" evidence="9">
    <location>
        <begin position="21"/>
        <end position="307"/>
    </location>
</feature>
<dbReference type="InterPro" id="IPR017871">
    <property type="entry name" value="ABC_transporter-like_CS"/>
</dbReference>
<keyword evidence="5 7" id="KW-1133">Transmembrane helix</keyword>
<evidence type="ECO:0000313" key="10">
    <source>
        <dbReference type="EMBL" id="RHE36555.1"/>
    </source>
</evidence>
<accession>A0A414J0B6</accession>
<gene>
    <name evidence="10" type="ORF">DW740_16655</name>
</gene>
<feature type="transmembrane region" description="Helical" evidence="7">
    <location>
        <begin position="140"/>
        <end position="159"/>
    </location>
</feature>
<dbReference type="PROSITE" id="PS50929">
    <property type="entry name" value="ABC_TM1F"/>
    <property type="match status" value="1"/>
</dbReference>
<dbReference type="InterPro" id="IPR036640">
    <property type="entry name" value="ABC1_TM_sf"/>
</dbReference>
<dbReference type="GO" id="GO:0005524">
    <property type="term" value="F:ATP binding"/>
    <property type="evidence" value="ECO:0007669"/>
    <property type="project" value="UniProtKB-KW"/>
</dbReference>
<evidence type="ECO:0000256" key="1">
    <source>
        <dbReference type="ARBA" id="ARBA00004651"/>
    </source>
</evidence>
<protein>
    <submittedName>
        <fullName evidence="10">ABC transporter ATP-binding protein</fullName>
    </submittedName>
</protein>
<dbReference type="Pfam" id="PF00664">
    <property type="entry name" value="ABC_membrane"/>
    <property type="match status" value="1"/>
</dbReference>
<evidence type="ECO:0000256" key="3">
    <source>
        <dbReference type="ARBA" id="ARBA00022741"/>
    </source>
</evidence>
<dbReference type="PROSITE" id="PS50893">
    <property type="entry name" value="ABC_TRANSPORTER_2"/>
    <property type="match status" value="1"/>
</dbReference>
<dbReference type="SUPFAM" id="SSF52540">
    <property type="entry name" value="P-loop containing nucleoside triphosphate hydrolases"/>
    <property type="match status" value="1"/>
</dbReference>
<feature type="transmembrane region" description="Helical" evidence="7">
    <location>
        <begin position="20"/>
        <end position="44"/>
    </location>
</feature>
<dbReference type="FunFam" id="3.40.50.300:FF:001443">
    <property type="entry name" value="ABC transporter, ATP-binding protein"/>
    <property type="match status" value="1"/>
</dbReference>
<dbReference type="InterPro" id="IPR011527">
    <property type="entry name" value="ABC1_TM_dom"/>
</dbReference>
<dbReference type="GO" id="GO:0015421">
    <property type="term" value="F:ABC-type oligopeptide transporter activity"/>
    <property type="evidence" value="ECO:0007669"/>
    <property type="project" value="TreeGrafter"/>
</dbReference>
<keyword evidence="6 7" id="KW-0472">Membrane</keyword>
<dbReference type="InterPro" id="IPR003593">
    <property type="entry name" value="AAA+_ATPase"/>
</dbReference>
<evidence type="ECO:0000256" key="4">
    <source>
        <dbReference type="ARBA" id="ARBA00022840"/>
    </source>
</evidence>
<name>A0A414J0B6_9FIRM</name>
<comment type="caution">
    <text evidence="10">The sequence shown here is derived from an EMBL/GenBank/DDBJ whole genome shotgun (WGS) entry which is preliminary data.</text>
</comment>
<keyword evidence="2 7" id="KW-0812">Transmembrane</keyword>
<feature type="transmembrane region" description="Helical" evidence="7">
    <location>
        <begin position="56"/>
        <end position="79"/>
    </location>
</feature>
<dbReference type="RefSeq" id="WP_118050723.1">
    <property type="nucleotide sequence ID" value="NZ_CABJFK010000020.1"/>
</dbReference>
<evidence type="ECO:0000256" key="2">
    <source>
        <dbReference type="ARBA" id="ARBA00022692"/>
    </source>
</evidence>
<feature type="transmembrane region" description="Helical" evidence="7">
    <location>
        <begin position="165"/>
        <end position="183"/>
    </location>
</feature>
<dbReference type="GO" id="GO:0005886">
    <property type="term" value="C:plasma membrane"/>
    <property type="evidence" value="ECO:0007669"/>
    <property type="project" value="UniProtKB-SubCell"/>
</dbReference>
<feature type="transmembrane region" description="Helical" evidence="7">
    <location>
        <begin position="251"/>
        <end position="273"/>
    </location>
</feature>
<dbReference type="GO" id="GO:0016887">
    <property type="term" value="F:ATP hydrolysis activity"/>
    <property type="evidence" value="ECO:0007669"/>
    <property type="project" value="InterPro"/>
</dbReference>
<dbReference type="InterPro" id="IPR039421">
    <property type="entry name" value="Type_1_exporter"/>
</dbReference>
<dbReference type="InterPro" id="IPR003439">
    <property type="entry name" value="ABC_transporter-like_ATP-bd"/>
</dbReference>
<dbReference type="SUPFAM" id="SSF90123">
    <property type="entry name" value="ABC transporter transmembrane region"/>
    <property type="match status" value="1"/>
</dbReference>
<evidence type="ECO:0000256" key="6">
    <source>
        <dbReference type="ARBA" id="ARBA00023136"/>
    </source>
</evidence>
<organism evidence="10 11">
    <name type="scientific">Blautia obeum</name>
    <dbReference type="NCBI Taxonomy" id="40520"/>
    <lineage>
        <taxon>Bacteria</taxon>
        <taxon>Bacillati</taxon>
        <taxon>Bacillota</taxon>
        <taxon>Clostridia</taxon>
        <taxon>Lachnospirales</taxon>
        <taxon>Lachnospiraceae</taxon>
        <taxon>Blautia</taxon>
    </lineage>
</organism>
<feature type="domain" description="ABC transporter" evidence="8">
    <location>
        <begin position="339"/>
        <end position="576"/>
    </location>
</feature>
<evidence type="ECO:0000259" key="8">
    <source>
        <dbReference type="PROSITE" id="PS50893"/>
    </source>
</evidence>
<sequence>MFGTVKRIIDWCGSFKKNLYIGFGFSFFSGWFAAMPVIWAAYIIGKLVECEGQGNAVSTVWIGKSIVILLFFIFLRFLFDYLRARFQESICYELIARDRLAVGDALKRVSLGYFQNMNTGTILNSITTGLHTLEGMGIRMIDNFVGGYLNFICILLWLTCMNWRVGLIALTGAAVSLIFLFIISKYSTRNTPILAAANRDLTGATLEYARGLSVVKSFGKAGASMESMKKACRDSRDINLKIEWGYIPYNALHLMALKTASVCIVIAAFYLGFSGQLDFTYMMIIILLSFHVFGSLEPIADCAHVLAVIDDALEHLDELTKESFIDADGQQIEIAHYDIEFQNVDFSYGEGKERRQVLHNVNLKIPEYSVTAIVGPSGSGKSTICNLIARFYDADSGSVRVGGHDVKEFTCDSLLSNISMVFQNVYLFHDTVRNNICFGKPDATEAEMVEAAKKACCHDFIMALPEGYDTVIGEGGGSLSGGEKQRISIARAILKDAPIIILDEATASVDPENEHLIQAAISELTKGKTIVTIAHRLATIEQADQILVVDNGQIVQRGTHRELVVIPGKYKDFVDIRSQSEGWKIG</sequence>
<reference evidence="10 11" key="1">
    <citation type="submission" date="2018-08" db="EMBL/GenBank/DDBJ databases">
        <title>A genome reference for cultivated species of the human gut microbiota.</title>
        <authorList>
            <person name="Zou Y."/>
            <person name="Xue W."/>
            <person name="Luo G."/>
        </authorList>
    </citation>
    <scope>NUCLEOTIDE SEQUENCE [LARGE SCALE GENOMIC DNA]</scope>
    <source>
        <strain evidence="10 11">AM28-23</strain>
    </source>
</reference>
<dbReference type="InterPro" id="IPR027417">
    <property type="entry name" value="P-loop_NTPase"/>
</dbReference>
<evidence type="ECO:0000256" key="5">
    <source>
        <dbReference type="ARBA" id="ARBA00022989"/>
    </source>
</evidence>
<keyword evidence="3" id="KW-0547">Nucleotide-binding</keyword>
<evidence type="ECO:0000259" key="9">
    <source>
        <dbReference type="PROSITE" id="PS50929"/>
    </source>
</evidence>
<dbReference type="Gene3D" id="3.40.50.300">
    <property type="entry name" value="P-loop containing nucleotide triphosphate hydrolases"/>
    <property type="match status" value="1"/>
</dbReference>
<dbReference type="Proteomes" id="UP000283745">
    <property type="component" value="Unassembled WGS sequence"/>
</dbReference>
<dbReference type="SMART" id="SM00382">
    <property type="entry name" value="AAA"/>
    <property type="match status" value="1"/>
</dbReference>
<dbReference type="Gene3D" id="1.20.1560.10">
    <property type="entry name" value="ABC transporter type 1, transmembrane domain"/>
    <property type="match status" value="1"/>
</dbReference>
<dbReference type="PANTHER" id="PTHR43394:SF1">
    <property type="entry name" value="ATP-BINDING CASSETTE SUB-FAMILY B MEMBER 10, MITOCHONDRIAL"/>
    <property type="match status" value="1"/>
</dbReference>